<keyword evidence="2" id="KW-1185">Reference proteome</keyword>
<evidence type="ECO:0000313" key="1">
    <source>
        <dbReference type="EMBL" id="KAJ0078463.1"/>
    </source>
</evidence>
<dbReference type="Proteomes" id="UP001164250">
    <property type="component" value="Chromosome 13"/>
</dbReference>
<sequence length="58" mass="6559">MVLCSFFYSNFKDAILFYPFPSAITTSPTTILISIINQNLQDSKPSLPQRAQPKTILH</sequence>
<name>A0ACC0ZXF4_9ROSI</name>
<gene>
    <name evidence="1" type="ORF">Patl1_22624</name>
</gene>
<reference evidence="2" key="1">
    <citation type="journal article" date="2023" name="G3 (Bethesda)">
        <title>Genome assembly and association tests identify interacting loci associated with vigor, precocity, and sex in interspecific pistachio rootstocks.</title>
        <authorList>
            <person name="Palmer W."/>
            <person name="Jacygrad E."/>
            <person name="Sagayaradj S."/>
            <person name="Cavanaugh K."/>
            <person name="Han R."/>
            <person name="Bertier L."/>
            <person name="Beede B."/>
            <person name="Kafkas S."/>
            <person name="Golino D."/>
            <person name="Preece J."/>
            <person name="Michelmore R."/>
        </authorList>
    </citation>
    <scope>NUCLEOTIDE SEQUENCE [LARGE SCALE GENOMIC DNA]</scope>
</reference>
<accession>A0ACC0ZXF4</accession>
<proteinExistence type="predicted"/>
<evidence type="ECO:0000313" key="2">
    <source>
        <dbReference type="Proteomes" id="UP001164250"/>
    </source>
</evidence>
<protein>
    <submittedName>
        <fullName evidence="1">Uncharacterized protein</fullName>
    </submittedName>
</protein>
<organism evidence="1 2">
    <name type="scientific">Pistacia atlantica</name>
    <dbReference type="NCBI Taxonomy" id="434234"/>
    <lineage>
        <taxon>Eukaryota</taxon>
        <taxon>Viridiplantae</taxon>
        <taxon>Streptophyta</taxon>
        <taxon>Embryophyta</taxon>
        <taxon>Tracheophyta</taxon>
        <taxon>Spermatophyta</taxon>
        <taxon>Magnoliopsida</taxon>
        <taxon>eudicotyledons</taxon>
        <taxon>Gunneridae</taxon>
        <taxon>Pentapetalae</taxon>
        <taxon>rosids</taxon>
        <taxon>malvids</taxon>
        <taxon>Sapindales</taxon>
        <taxon>Anacardiaceae</taxon>
        <taxon>Pistacia</taxon>
    </lineage>
</organism>
<comment type="caution">
    <text evidence="1">The sequence shown here is derived from an EMBL/GenBank/DDBJ whole genome shotgun (WGS) entry which is preliminary data.</text>
</comment>
<dbReference type="EMBL" id="CM047909">
    <property type="protein sequence ID" value="KAJ0078463.1"/>
    <property type="molecule type" value="Genomic_DNA"/>
</dbReference>